<dbReference type="Pfam" id="PF00990">
    <property type="entry name" value="GGDEF"/>
    <property type="match status" value="1"/>
</dbReference>
<gene>
    <name evidence="4" type="ORF">GCM10007414_12070</name>
</gene>
<dbReference type="InterPro" id="IPR050469">
    <property type="entry name" value="Diguanylate_Cyclase"/>
</dbReference>
<dbReference type="NCBIfam" id="TIGR00254">
    <property type="entry name" value="GGDEF"/>
    <property type="match status" value="1"/>
</dbReference>
<evidence type="ECO:0000259" key="3">
    <source>
        <dbReference type="PROSITE" id="PS50887"/>
    </source>
</evidence>
<dbReference type="RefSeq" id="WP_055734770.1">
    <property type="nucleotide sequence ID" value="NZ_BMDY01000006.1"/>
</dbReference>
<dbReference type="SMART" id="SM00267">
    <property type="entry name" value="GGDEF"/>
    <property type="match status" value="1"/>
</dbReference>
<evidence type="ECO:0000256" key="2">
    <source>
        <dbReference type="ARBA" id="ARBA00034247"/>
    </source>
</evidence>
<dbReference type="InterPro" id="IPR029016">
    <property type="entry name" value="GAF-like_dom_sf"/>
</dbReference>
<keyword evidence="5" id="KW-1185">Reference proteome</keyword>
<dbReference type="PANTHER" id="PTHR45138">
    <property type="entry name" value="REGULATORY COMPONENTS OF SENSORY TRANSDUCTION SYSTEM"/>
    <property type="match status" value="1"/>
</dbReference>
<dbReference type="EMBL" id="BMDY01000006">
    <property type="protein sequence ID" value="GGB00528.1"/>
    <property type="molecule type" value="Genomic_DNA"/>
</dbReference>
<dbReference type="PANTHER" id="PTHR45138:SF9">
    <property type="entry name" value="DIGUANYLATE CYCLASE DGCM-RELATED"/>
    <property type="match status" value="1"/>
</dbReference>
<dbReference type="PROSITE" id="PS50887">
    <property type="entry name" value="GGDEF"/>
    <property type="match status" value="1"/>
</dbReference>
<dbReference type="Pfam" id="PF01590">
    <property type="entry name" value="GAF"/>
    <property type="match status" value="1"/>
</dbReference>
<comment type="caution">
    <text evidence="4">The sequence shown here is derived from an EMBL/GenBank/DDBJ whole genome shotgun (WGS) entry which is preliminary data.</text>
</comment>
<reference evidence="5" key="1">
    <citation type="journal article" date="2019" name="Int. J. Syst. Evol. Microbiol.">
        <title>The Global Catalogue of Microorganisms (GCM) 10K type strain sequencing project: providing services to taxonomists for standard genome sequencing and annotation.</title>
        <authorList>
            <consortium name="The Broad Institute Genomics Platform"/>
            <consortium name="The Broad Institute Genome Sequencing Center for Infectious Disease"/>
            <person name="Wu L."/>
            <person name="Ma J."/>
        </authorList>
    </citation>
    <scope>NUCLEOTIDE SEQUENCE [LARGE SCALE GENOMIC DNA]</scope>
    <source>
        <strain evidence="5">CGMCC 1.10131</strain>
    </source>
</reference>
<dbReference type="SUPFAM" id="SSF55073">
    <property type="entry name" value="Nucleotide cyclase"/>
    <property type="match status" value="1"/>
</dbReference>
<dbReference type="SUPFAM" id="SSF55781">
    <property type="entry name" value="GAF domain-like"/>
    <property type="match status" value="1"/>
</dbReference>
<dbReference type="Proteomes" id="UP000651977">
    <property type="component" value="Unassembled WGS sequence"/>
</dbReference>
<dbReference type="InterPro" id="IPR000160">
    <property type="entry name" value="GGDEF_dom"/>
</dbReference>
<proteinExistence type="predicted"/>
<dbReference type="Gene3D" id="1.25.40.10">
    <property type="entry name" value="Tetratricopeptide repeat domain"/>
    <property type="match status" value="1"/>
</dbReference>
<evidence type="ECO:0000313" key="5">
    <source>
        <dbReference type="Proteomes" id="UP000651977"/>
    </source>
</evidence>
<feature type="domain" description="GGDEF" evidence="3">
    <location>
        <begin position="911"/>
        <end position="1059"/>
    </location>
</feature>
<dbReference type="Gene3D" id="3.30.450.40">
    <property type="match status" value="1"/>
</dbReference>
<dbReference type="InterPro" id="IPR043128">
    <property type="entry name" value="Rev_trsase/Diguanyl_cyclase"/>
</dbReference>
<dbReference type="InterPro" id="IPR011990">
    <property type="entry name" value="TPR-like_helical_dom_sf"/>
</dbReference>
<dbReference type="InterPro" id="IPR029787">
    <property type="entry name" value="Nucleotide_cyclase"/>
</dbReference>
<dbReference type="Gene3D" id="3.30.70.270">
    <property type="match status" value="1"/>
</dbReference>
<dbReference type="EC" id="2.7.7.65" evidence="1"/>
<evidence type="ECO:0000313" key="4">
    <source>
        <dbReference type="EMBL" id="GGB00528.1"/>
    </source>
</evidence>
<name>A0ABQ1HYY5_9ALTE</name>
<dbReference type="CDD" id="cd01949">
    <property type="entry name" value="GGDEF"/>
    <property type="match status" value="1"/>
</dbReference>
<organism evidence="4 5">
    <name type="scientific">Agarivorans gilvus</name>
    <dbReference type="NCBI Taxonomy" id="680279"/>
    <lineage>
        <taxon>Bacteria</taxon>
        <taxon>Pseudomonadati</taxon>
        <taxon>Pseudomonadota</taxon>
        <taxon>Gammaproteobacteria</taxon>
        <taxon>Alteromonadales</taxon>
        <taxon>Alteromonadaceae</taxon>
        <taxon>Agarivorans</taxon>
    </lineage>
</organism>
<comment type="catalytic activity">
    <reaction evidence="2">
        <text>2 GTP = 3',3'-c-di-GMP + 2 diphosphate</text>
        <dbReference type="Rhea" id="RHEA:24898"/>
        <dbReference type="ChEBI" id="CHEBI:33019"/>
        <dbReference type="ChEBI" id="CHEBI:37565"/>
        <dbReference type="ChEBI" id="CHEBI:58805"/>
        <dbReference type="EC" id="2.7.7.65"/>
    </reaction>
</comment>
<evidence type="ECO:0000256" key="1">
    <source>
        <dbReference type="ARBA" id="ARBA00012528"/>
    </source>
</evidence>
<dbReference type="SUPFAM" id="SSF48452">
    <property type="entry name" value="TPR-like"/>
    <property type="match status" value="1"/>
</dbReference>
<accession>A0ABQ1HYY5</accession>
<dbReference type="InterPro" id="IPR003018">
    <property type="entry name" value="GAF"/>
</dbReference>
<protein>
    <recommendedName>
        <fullName evidence="1">diguanylate cyclase</fullName>
        <ecNumber evidence="1">2.7.7.65</ecNumber>
    </recommendedName>
</protein>
<sequence length="1067" mass="122015">MPRVDAFSKRILIDWQRSQTNSASFSFYQCAEAEHLVGCASDFAQQQGVPLYHINFNDLSAYSPYRAFFVLLAHQFSLSDYSAEELAILASDFVPLQKNLQAMLEGKSYQRSELVLVDDLYFEQQAIKQALLKLVELLFNQPMVLVLTNWQFASVSAIKMLKALVEDNLAVPLLVLVAVDTQQALVNRQDDEAWESFLDWLDDTTLLHKVPRCRSVPKLAWHYRDCVSCADTLVAENIAFMAWPEAEHAARLMLENSHINKDLKVSLQLSLAEALLYQGKLNAALSELELLQVFQATLNDVSAKIRLLNLFSFVLVQQQSFEEAMQSAQAALELAEEAGDGHLLAQSFFANFYAHDKSSTPLQLDEFAHLDQILQQYQMNCSRVYALRNYYTYLRFYEELDARTALDFTQKAINLSRAIGHRQGIAASYHSKGIIYSYVSRYHATFRCFGISSRIREELGEANERLRMYNGTGYFNTLLEEYPQAQQQYLAAYEIARHTGDYSELVVTLYNFAWLYFCTRDYQQVCDILEQLVRICRIRQMTHFPFRNLYDVYSLKGFCHSKLGERARAQQCWERMQGLPFNPSATGQFLKALLQGSLAVADGQLAEAESIFKGAPALLGEVVDMDSRLLPQCNTELLEVYSRRKKWQACESLLANSLRICEALRLPRFIEIFKQIQTLIEQRRPFYAKDIEPYPLHAIQLNLNELVRSAKQDIQLRQLQQRLREMQLISRMQSLPERFNSTQELAAESLNLVCANFTVQVGMLHHYTADGWQEWASVGKTLPQQQIDGYLAHLKSNHSLWVDNTFCSKGEDGKRATYNAVVSIPIFVDEHLYGALTLCSFNSNRYFDRQAQDTLNLICSQLGSQLQQLQHRENLLKMSTTDSLTGLFNRQALLARLEQELVTYEQQSGGYHCSLAYIDLDNFKIVNDLLGHDVGDKVLEHFAALLQQTMRAGDIVARWGGDEFVVVFPNTSHGQAKITAERLLEHLQQKYFFKPELRRWAEKPELVDSLPDLSCSIGITDCGGVAYSELNEDWLLKQADRALYRAKAEGKGRVSVMSLSKECELDE</sequence>